<name>A0A9Q0APY1_9PEZI</name>
<proteinExistence type="predicted"/>
<keyword evidence="4" id="KW-1185">Reference proteome</keyword>
<dbReference type="Pfam" id="PF06985">
    <property type="entry name" value="HET"/>
    <property type="match status" value="1"/>
</dbReference>
<dbReference type="EMBL" id="JAFIMR010000012">
    <property type="protein sequence ID" value="KAI1871862.1"/>
    <property type="molecule type" value="Genomic_DNA"/>
</dbReference>
<dbReference type="InterPro" id="IPR052895">
    <property type="entry name" value="HetReg/Transcr_Mod"/>
</dbReference>
<dbReference type="PANTHER" id="PTHR24148">
    <property type="entry name" value="ANKYRIN REPEAT DOMAIN-CONTAINING PROTEIN 39 HOMOLOG-RELATED"/>
    <property type="match status" value="1"/>
</dbReference>
<organism evidence="3 4">
    <name type="scientific">Neoarthrinium moseri</name>
    <dbReference type="NCBI Taxonomy" id="1658444"/>
    <lineage>
        <taxon>Eukaryota</taxon>
        <taxon>Fungi</taxon>
        <taxon>Dikarya</taxon>
        <taxon>Ascomycota</taxon>
        <taxon>Pezizomycotina</taxon>
        <taxon>Sordariomycetes</taxon>
        <taxon>Xylariomycetidae</taxon>
        <taxon>Amphisphaeriales</taxon>
        <taxon>Apiosporaceae</taxon>
        <taxon>Neoarthrinium</taxon>
    </lineage>
</organism>
<evidence type="ECO:0000313" key="4">
    <source>
        <dbReference type="Proteomes" id="UP000829685"/>
    </source>
</evidence>
<dbReference type="PANTHER" id="PTHR24148:SF64">
    <property type="entry name" value="HETEROKARYON INCOMPATIBILITY DOMAIN-CONTAINING PROTEIN"/>
    <property type="match status" value="1"/>
</dbReference>
<evidence type="ECO:0000259" key="2">
    <source>
        <dbReference type="Pfam" id="PF06985"/>
    </source>
</evidence>
<feature type="region of interest" description="Disordered" evidence="1">
    <location>
        <begin position="1"/>
        <end position="30"/>
    </location>
</feature>
<protein>
    <recommendedName>
        <fullName evidence="2">Heterokaryon incompatibility domain-containing protein</fullName>
    </recommendedName>
</protein>
<dbReference type="Pfam" id="PF26639">
    <property type="entry name" value="Het-6_barrel"/>
    <property type="match status" value="1"/>
</dbReference>
<dbReference type="InterPro" id="IPR010730">
    <property type="entry name" value="HET"/>
</dbReference>
<comment type="caution">
    <text evidence="3">The sequence shown here is derived from an EMBL/GenBank/DDBJ whole genome shotgun (WGS) entry which is preliminary data.</text>
</comment>
<dbReference type="AlphaFoldDB" id="A0A9Q0APY1"/>
<accession>A0A9Q0APY1</accession>
<feature type="compositionally biased region" description="Basic residues" evidence="1">
    <location>
        <begin position="10"/>
        <end position="24"/>
    </location>
</feature>
<feature type="domain" description="Heterokaryon incompatibility" evidence="2">
    <location>
        <begin position="105"/>
        <end position="239"/>
    </location>
</feature>
<evidence type="ECO:0000256" key="1">
    <source>
        <dbReference type="SAM" id="MobiDB-lite"/>
    </source>
</evidence>
<evidence type="ECO:0000313" key="3">
    <source>
        <dbReference type="EMBL" id="KAI1871862.1"/>
    </source>
</evidence>
<gene>
    <name evidence="3" type="ORF">JX265_005848</name>
</gene>
<dbReference type="Proteomes" id="UP000829685">
    <property type="component" value="Unassembled WGS sequence"/>
</dbReference>
<sequence length="613" mass="69650">MAEGQEDTRKRRHREHMKLKRKADRQRETEQNQTFEARSCHCATLCSATKTDFCKLYEAVPFPATIDPSRPWESSIRLIRLKAGGEGDTIECDLFHASLDGGHQFIALSYVWGDYHDRITICVNGRAVNITRHLHTALVHLRNRSSDTTLWVDAICIDQGNLGERNSQVQHMPEVYSVAAEVIAWLGEEADGSGQVIDYINSHAKGASGSSRQHEPPTSAQLDYLWSRPYWGRVWVVQELASAYRSNGRCYMRCGHRSVSFEQFRYFLGEYLASHIYTQGDSVLGPKHLTNLSIAHGEKSFLEILSESAFLASTDPRDRIYGIRGISPEFYRSKIPVDYRISFHELCQRVIFEYVKKERNLDILCQFRGFPRNDHCPSWVRDLSSYNRGVSLTIHFASAGSQPNPTISDNILHINGRSIGRANLLRGPYKFPAALQAGQPWPEMPNLRKVEAFALAALSKRHKNSTPGDLQGRFMNLVSGDRWRGAAIHGTKVPYPPREVWDAVNQHKSSSKVDEQTHLRYKYFPFLFSPLIGRTLFDTVGGSIGVGPPNMQKDDIICVLHGCSYCAVLRKVKKQHYTFIGPAYVDGAMSGEYIRQEYDDEGRPNLEEQFHIH</sequence>
<reference evidence="3" key="1">
    <citation type="submission" date="2021-03" db="EMBL/GenBank/DDBJ databases">
        <title>Revisited historic fungal species revealed as producer of novel bioactive compounds through whole genome sequencing and comparative genomics.</title>
        <authorList>
            <person name="Vignolle G.A."/>
            <person name="Hochenegger N."/>
            <person name="Mach R.L."/>
            <person name="Mach-Aigner A.R."/>
            <person name="Javad Rahimi M."/>
            <person name="Salim K.A."/>
            <person name="Chan C.M."/>
            <person name="Lim L.B.L."/>
            <person name="Cai F."/>
            <person name="Druzhinina I.S."/>
            <person name="U'Ren J.M."/>
            <person name="Derntl C."/>
        </authorList>
    </citation>
    <scope>NUCLEOTIDE SEQUENCE</scope>
    <source>
        <strain evidence="3">TUCIM 5799</strain>
    </source>
</reference>